<sequence>MKPSPNLFASFQTIKNTGGCCKYKCCITGVAALGLVALAYYYYTRSNSQSTNNEGMQKKRIEESSSASTTTQTASTADLPSKNN</sequence>
<keyword evidence="3" id="KW-1185">Reference proteome</keyword>
<evidence type="ECO:0000256" key="1">
    <source>
        <dbReference type="SAM" id="MobiDB-lite"/>
    </source>
</evidence>
<dbReference type="Proteomes" id="UP000035680">
    <property type="component" value="Unassembled WGS sequence"/>
</dbReference>
<keyword evidence="2" id="KW-0812">Transmembrane</keyword>
<dbReference type="WBParaSite" id="SVE_1771200.1">
    <property type="protein sequence ID" value="SVE_1771200.1"/>
    <property type="gene ID" value="SVE_1771200"/>
</dbReference>
<accession>A0A0K0FZ35</accession>
<evidence type="ECO:0000313" key="3">
    <source>
        <dbReference type="Proteomes" id="UP000035680"/>
    </source>
</evidence>
<reference evidence="3" key="1">
    <citation type="submission" date="2014-07" db="EMBL/GenBank/DDBJ databases">
        <authorList>
            <person name="Martin A.A"/>
            <person name="De Silva N."/>
        </authorList>
    </citation>
    <scope>NUCLEOTIDE SEQUENCE</scope>
</reference>
<feature type="compositionally biased region" description="Low complexity" evidence="1">
    <location>
        <begin position="64"/>
        <end position="77"/>
    </location>
</feature>
<protein>
    <submittedName>
        <fullName evidence="4">Uncharacterized protein</fullName>
    </submittedName>
</protein>
<evidence type="ECO:0000313" key="4">
    <source>
        <dbReference type="WBParaSite" id="SVE_1771200.1"/>
    </source>
</evidence>
<organism evidence="3 4">
    <name type="scientific">Strongyloides venezuelensis</name>
    <name type="common">Threadworm</name>
    <dbReference type="NCBI Taxonomy" id="75913"/>
    <lineage>
        <taxon>Eukaryota</taxon>
        <taxon>Metazoa</taxon>
        <taxon>Ecdysozoa</taxon>
        <taxon>Nematoda</taxon>
        <taxon>Chromadorea</taxon>
        <taxon>Rhabditida</taxon>
        <taxon>Tylenchina</taxon>
        <taxon>Panagrolaimomorpha</taxon>
        <taxon>Strongyloidoidea</taxon>
        <taxon>Strongyloididae</taxon>
        <taxon>Strongyloides</taxon>
    </lineage>
</organism>
<evidence type="ECO:0000256" key="2">
    <source>
        <dbReference type="SAM" id="Phobius"/>
    </source>
</evidence>
<proteinExistence type="predicted"/>
<feature type="transmembrane region" description="Helical" evidence="2">
    <location>
        <begin position="21"/>
        <end position="43"/>
    </location>
</feature>
<feature type="region of interest" description="Disordered" evidence="1">
    <location>
        <begin position="48"/>
        <end position="84"/>
    </location>
</feature>
<dbReference type="AlphaFoldDB" id="A0A0K0FZ35"/>
<keyword evidence="2" id="KW-1133">Transmembrane helix</keyword>
<reference evidence="4" key="2">
    <citation type="submission" date="2015-08" db="UniProtKB">
        <authorList>
            <consortium name="WormBaseParasite"/>
        </authorList>
    </citation>
    <scope>IDENTIFICATION</scope>
</reference>
<name>A0A0K0FZ35_STRVS</name>
<keyword evidence="2" id="KW-0472">Membrane</keyword>